<comment type="caution">
    <text evidence="9">Lacks conserved residue(s) required for the propagation of feature annotation.</text>
</comment>
<comment type="cofactor">
    <cofactor evidence="9">
        <name>Mg(2+)</name>
        <dbReference type="ChEBI" id="CHEBI:18420"/>
    </cofactor>
    <text evidence="9">Binds 1 Mg(2+) ion per subunit.</text>
</comment>
<feature type="binding site" evidence="9">
    <location>
        <position position="166"/>
    </location>
    <ligand>
        <name>2-[(2R,5Z)-2-carboxy-4-methylthiazol-5(2H)-ylidene]ethyl phosphate</name>
        <dbReference type="ChEBI" id="CHEBI:62899"/>
    </ligand>
</feature>
<dbReference type="Proteomes" id="UP000483379">
    <property type="component" value="Unassembled WGS sequence"/>
</dbReference>
<comment type="catalytic activity">
    <reaction evidence="6 9 10">
        <text>4-methyl-5-(2-phosphooxyethyl)-thiazole + 4-amino-2-methyl-5-(diphosphooxymethyl)pyrimidine + H(+) = thiamine phosphate + diphosphate</text>
        <dbReference type="Rhea" id="RHEA:22328"/>
        <dbReference type="ChEBI" id="CHEBI:15378"/>
        <dbReference type="ChEBI" id="CHEBI:33019"/>
        <dbReference type="ChEBI" id="CHEBI:37575"/>
        <dbReference type="ChEBI" id="CHEBI:57841"/>
        <dbReference type="ChEBI" id="CHEBI:58296"/>
        <dbReference type="EC" id="2.5.1.3"/>
    </reaction>
</comment>
<dbReference type="GO" id="GO:0000287">
    <property type="term" value="F:magnesium ion binding"/>
    <property type="evidence" value="ECO:0007669"/>
    <property type="project" value="UniProtKB-UniRule"/>
</dbReference>
<sequence length="212" mass="22254">MTHRLHGLYAITPETSTQPSPLSDQITAAIQGGARLVQYRNKGSDRERKSAEAKSLLAVCRSAQVPLVINDDLDLAAAIGADGVHLGRDDPDPRAARERLGPQAIIGVSCYDQLALAMEAEAAGASYAAFGSFFPSTVKPNAVRPAPELLSEARKRLRLPLVAIGGITSQNGALLIAAGADMLAVVTGIFAQPDIAAAARAYTTLFPKETPR</sequence>
<feature type="binding site" evidence="9">
    <location>
        <position position="70"/>
    </location>
    <ligand>
        <name>4-amino-2-methyl-5-(diphosphooxymethyl)pyrimidine</name>
        <dbReference type="ChEBI" id="CHEBI:57841"/>
    </ligand>
</feature>
<evidence type="ECO:0000313" key="14">
    <source>
        <dbReference type="Proteomes" id="UP000483379"/>
    </source>
</evidence>
<feature type="binding site" evidence="9">
    <location>
        <begin position="186"/>
        <end position="187"/>
    </location>
    <ligand>
        <name>2-[(2R,5Z)-2-carboxy-4-methylthiazol-5(2H)-ylidene]ethyl phosphate</name>
        <dbReference type="ChEBI" id="CHEBI:62899"/>
    </ligand>
</feature>
<evidence type="ECO:0000256" key="11">
    <source>
        <dbReference type="RuleBase" id="RU004253"/>
    </source>
</evidence>
<dbReference type="GO" id="GO:0004789">
    <property type="term" value="F:thiamine-phosphate diphosphorylase activity"/>
    <property type="evidence" value="ECO:0007669"/>
    <property type="project" value="UniProtKB-UniRule"/>
</dbReference>
<evidence type="ECO:0000256" key="6">
    <source>
        <dbReference type="ARBA" id="ARBA00047334"/>
    </source>
</evidence>
<keyword evidence="5 9" id="KW-0784">Thiamine biosynthesis</keyword>
<evidence type="ECO:0000256" key="1">
    <source>
        <dbReference type="ARBA" id="ARBA00005165"/>
    </source>
</evidence>
<evidence type="ECO:0000313" key="13">
    <source>
        <dbReference type="EMBL" id="NEV64521.1"/>
    </source>
</evidence>
<evidence type="ECO:0000256" key="3">
    <source>
        <dbReference type="ARBA" id="ARBA00022723"/>
    </source>
</evidence>
<comment type="caution">
    <text evidence="13">The sequence shown here is derived from an EMBL/GenBank/DDBJ whole genome shotgun (WGS) entry which is preliminary data.</text>
</comment>
<evidence type="ECO:0000256" key="10">
    <source>
        <dbReference type="RuleBase" id="RU003826"/>
    </source>
</evidence>
<evidence type="ECO:0000256" key="2">
    <source>
        <dbReference type="ARBA" id="ARBA00022679"/>
    </source>
</evidence>
<dbReference type="GO" id="GO:0009228">
    <property type="term" value="P:thiamine biosynthetic process"/>
    <property type="evidence" value="ECO:0007669"/>
    <property type="project" value="UniProtKB-KW"/>
</dbReference>
<comment type="catalytic activity">
    <reaction evidence="8 9 10">
        <text>2-[(2R,5Z)-2-carboxy-4-methylthiazol-5(2H)-ylidene]ethyl phosphate + 4-amino-2-methyl-5-(diphosphooxymethyl)pyrimidine + 2 H(+) = thiamine phosphate + CO2 + diphosphate</text>
        <dbReference type="Rhea" id="RHEA:47844"/>
        <dbReference type="ChEBI" id="CHEBI:15378"/>
        <dbReference type="ChEBI" id="CHEBI:16526"/>
        <dbReference type="ChEBI" id="CHEBI:33019"/>
        <dbReference type="ChEBI" id="CHEBI:37575"/>
        <dbReference type="ChEBI" id="CHEBI:57841"/>
        <dbReference type="ChEBI" id="CHEBI:62899"/>
        <dbReference type="EC" id="2.5.1.3"/>
    </reaction>
</comment>
<comment type="function">
    <text evidence="9">Condenses 4-methyl-5-(beta-hydroxyethyl)thiazole monophosphate (THZ-P) and 2-methyl-4-amino-5-hydroxymethyl pyrimidine pyrophosphate (HMP-PP) to form thiamine monophosphate (TMP).</text>
</comment>
<feature type="binding site" evidence="9">
    <location>
        <position position="109"/>
    </location>
    <ligand>
        <name>4-amino-2-methyl-5-(diphosphooxymethyl)pyrimidine</name>
        <dbReference type="ChEBI" id="CHEBI:57841"/>
    </ligand>
</feature>
<dbReference type="InterPro" id="IPR036206">
    <property type="entry name" value="ThiamineP_synth_sf"/>
</dbReference>
<keyword evidence="3 9" id="KW-0479">Metal-binding</keyword>
<keyword evidence="2 9" id="KW-0808">Transferase</keyword>
<dbReference type="Gene3D" id="3.20.20.70">
    <property type="entry name" value="Aldolase class I"/>
    <property type="match status" value="1"/>
</dbReference>
<dbReference type="Pfam" id="PF02581">
    <property type="entry name" value="TMP-TENI"/>
    <property type="match status" value="1"/>
</dbReference>
<dbReference type="PANTHER" id="PTHR20857:SF15">
    <property type="entry name" value="THIAMINE-PHOSPHATE SYNTHASE"/>
    <property type="match status" value="1"/>
</dbReference>
<feature type="binding site" evidence="9">
    <location>
        <position position="139"/>
    </location>
    <ligand>
        <name>4-amino-2-methyl-5-(diphosphooxymethyl)pyrimidine</name>
        <dbReference type="ChEBI" id="CHEBI:57841"/>
    </ligand>
</feature>
<dbReference type="CDD" id="cd00564">
    <property type="entry name" value="TMP_TenI"/>
    <property type="match status" value="1"/>
</dbReference>
<dbReference type="GO" id="GO:0005737">
    <property type="term" value="C:cytoplasm"/>
    <property type="evidence" value="ECO:0007669"/>
    <property type="project" value="TreeGrafter"/>
</dbReference>
<dbReference type="RefSeq" id="WP_164455351.1">
    <property type="nucleotide sequence ID" value="NZ_JAAIJQ010000095.1"/>
</dbReference>
<comment type="catalytic activity">
    <reaction evidence="7 9 10">
        <text>2-(2-carboxy-4-methylthiazol-5-yl)ethyl phosphate + 4-amino-2-methyl-5-(diphosphooxymethyl)pyrimidine + 2 H(+) = thiamine phosphate + CO2 + diphosphate</text>
        <dbReference type="Rhea" id="RHEA:47848"/>
        <dbReference type="ChEBI" id="CHEBI:15378"/>
        <dbReference type="ChEBI" id="CHEBI:16526"/>
        <dbReference type="ChEBI" id="CHEBI:33019"/>
        <dbReference type="ChEBI" id="CHEBI:37575"/>
        <dbReference type="ChEBI" id="CHEBI:57841"/>
        <dbReference type="ChEBI" id="CHEBI:62890"/>
        <dbReference type="EC" id="2.5.1.3"/>
    </reaction>
</comment>
<reference evidence="13 14" key="1">
    <citation type="submission" date="2020-02" db="EMBL/GenBank/DDBJ databases">
        <title>Genome sequences of Thiorhodococcus mannitoliphagus and Thiorhodococcus minor, purple sulfur photosynthetic bacteria in the gammaproteobacterial family, Chromatiaceae.</title>
        <authorList>
            <person name="Aviles F.A."/>
            <person name="Meyer T.E."/>
            <person name="Kyndt J.A."/>
        </authorList>
    </citation>
    <scope>NUCLEOTIDE SEQUENCE [LARGE SCALE GENOMIC DNA]</scope>
    <source>
        <strain evidence="13 14">DSM 11518</strain>
    </source>
</reference>
<keyword evidence="14" id="KW-1185">Reference proteome</keyword>
<name>A0A6M0K5E9_9GAMM</name>
<accession>A0A6M0K5E9</accession>
<dbReference type="UniPathway" id="UPA00060">
    <property type="reaction ID" value="UER00141"/>
</dbReference>
<evidence type="ECO:0000256" key="9">
    <source>
        <dbReference type="HAMAP-Rule" id="MF_00097"/>
    </source>
</evidence>
<dbReference type="InterPro" id="IPR022998">
    <property type="entry name" value="ThiamineP_synth_TenI"/>
</dbReference>
<dbReference type="InterPro" id="IPR034291">
    <property type="entry name" value="TMP_synthase"/>
</dbReference>
<dbReference type="AlphaFoldDB" id="A0A6M0K5E9"/>
<keyword evidence="4 9" id="KW-0460">Magnesium</keyword>
<feature type="binding site" evidence="9">
    <location>
        <position position="90"/>
    </location>
    <ligand>
        <name>Mg(2+)</name>
        <dbReference type="ChEBI" id="CHEBI:18420"/>
    </ligand>
</feature>
<comment type="similarity">
    <text evidence="9 10">Belongs to the thiamine-phosphate synthase family.</text>
</comment>
<proteinExistence type="inferred from homology"/>
<dbReference type="EC" id="2.5.1.3" evidence="9"/>
<dbReference type="InterPro" id="IPR013785">
    <property type="entry name" value="Aldolase_TIM"/>
</dbReference>
<dbReference type="HAMAP" id="MF_00097">
    <property type="entry name" value="TMP_synthase"/>
    <property type="match status" value="1"/>
</dbReference>
<organism evidence="13 14">
    <name type="scientific">Thiorhodococcus minor</name>
    <dbReference type="NCBI Taxonomy" id="57489"/>
    <lineage>
        <taxon>Bacteria</taxon>
        <taxon>Pseudomonadati</taxon>
        <taxon>Pseudomonadota</taxon>
        <taxon>Gammaproteobacteria</taxon>
        <taxon>Chromatiales</taxon>
        <taxon>Chromatiaceae</taxon>
        <taxon>Thiorhodococcus</taxon>
    </lineage>
</organism>
<evidence type="ECO:0000256" key="7">
    <source>
        <dbReference type="ARBA" id="ARBA00047851"/>
    </source>
</evidence>
<comment type="pathway">
    <text evidence="1 9 11">Cofactor biosynthesis; thiamine diphosphate biosynthesis; thiamine phosphate from 4-amino-2-methyl-5-diphosphomethylpyrimidine and 4-methyl-5-(2-phosphoethyl)-thiazole: step 1/1.</text>
</comment>
<protein>
    <recommendedName>
        <fullName evidence="9">Thiamine-phosphate synthase</fullName>
        <shortName evidence="9">TP synthase</shortName>
        <shortName evidence="9">TPS</shortName>
        <ecNumber evidence="9">2.5.1.3</ecNumber>
    </recommendedName>
    <alternativeName>
        <fullName evidence="9">Thiamine-phosphate pyrophosphorylase</fullName>
        <shortName evidence="9">TMP pyrophosphorylase</shortName>
        <shortName evidence="9">TMP-PPase</shortName>
    </alternativeName>
</protein>
<feature type="domain" description="Thiamine phosphate synthase/TenI" evidence="12">
    <location>
        <begin position="8"/>
        <end position="189"/>
    </location>
</feature>
<evidence type="ECO:0000256" key="4">
    <source>
        <dbReference type="ARBA" id="ARBA00022842"/>
    </source>
</evidence>
<dbReference type="NCBIfam" id="TIGR00693">
    <property type="entry name" value="thiE"/>
    <property type="match status" value="1"/>
</dbReference>
<evidence type="ECO:0000256" key="5">
    <source>
        <dbReference type="ARBA" id="ARBA00022977"/>
    </source>
</evidence>
<evidence type="ECO:0000256" key="8">
    <source>
        <dbReference type="ARBA" id="ARBA00047883"/>
    </source>
</evidence>
<dbReference type="PANTHER" id="PTHR20857">
    <property type="entry name" value="THIAMINE-PHOSPHATE PYROPHOSPHORYLASE"/>
    <property type="match status" value="1"/>
</dbReference>
<dbReference type="EMBL" id="JAAIJQ010000095">
    <property type="protein sequence ID" value="NEV64521.1"/>
    <property type="molecule type" value="Genomic_DNA"/>
</dbReference>
<evidence type="ECO:0000259" key="12">
    <source>
        <dbReference type="Pfam" id="PF02581"/>
    </source>
</evidence>
<dbReference type="GO" id="GO:0009229">
    <property type="term" value="P:thiamine diphosphate biosynthetic process"/>
    <property type="evidence" value="ECO:0007669"/>
    <property type="project" value="UniProtKB-UniRule"/>
</dbReference>
<feature type="binding site" evidence="9">
    <location>
        <position position="71"/>
    </location>
    <ligand>
        <name>Mg(2+)</name>
        <dbReference type="ChEBI" id="CHEBI:18420"/>
    </ligand>
</feature>
<feature type="binding site" evidence="9">
    <location>
        <begin position="38"/>
        <end position="42"/>
    </location>
    <ligand>
        <name>4-amino-2-methyl-5-(diphosphooxymethyl)pyrimidine</name>
        <dbReference type="ChEBI" id="CHEBI:57841"/>
    </ligand>
</feature>
<dbReference type="SUPFAM" id="SSF51391">
    <property type="entry name" value="Thiamin phosphate synthase"/>
    <property type="match status" value="1"/>
</dbReference>
<gene>
    <name evidence="9" type="primary">thiE</name>
    <name evidence="13" type="ORF">G3446_22060</name>
</gene>